<dbReference type="PANTHER" id="PTHR34964:SF14">
    <property type="entry name" value="MEMBRANE LIPOPROTEIN"/>
    <property type="match status" value="1"/>
</dbReference>
<protein>
    <recommendedName>
        <fullName evidence="5">Transmembrane protein</fullName>
    </recommendedName>
</protein>
<keyword evidence="2" id="KW-0812">Transmembrane</keyword>
<evidence type="ECO:0008006" key="5">
    <source>
        <dbReference type="Google" id="ProtNLM"/>
    </source>
</evidence>
<feature type="transmembrane region" description="Helical" evidence="2">
    <location>
        <begin position="12"/>
        <end position="32"/>
    </location>
</feature>
<accession>A0A1J7HKX1</accession>
<keyword evidence="2" id="KW-0472">Membrane</keyword>
<organism evidence="3 4">
    <name type="scientific">Lupinus angustifolius</name>
    <name type="common">Narrow-leaved blue lupine</name>
    <dbReference type="NCBI Taxonomy" id="3871"/>
    <lineage>
        <taxon>Eukaryota</taxon>
        <taxon>Viridiplantae</taxon>
        <taxon>Streptophyta</taxon>
        <taxon>Embryophyta</taxon>
        <taxon>Tracheophyta</taxon>
        <taxon>Spermatophyta</taxon>
        <taxon>Magnoliopsida</taxon>
        <taxon>eudicotyledons</taxon>
        <taxon>Gunneridae</taxon>
        <taxon>Pentapetalae</taxon>
        <taxon>rosids</taxon>
        <taxon>fabids</taxon>
        <taxon>Fabales</taxon>
        <taxon>Fabaceae</taxon>
        <taxon>Papilionoideae</taxon>
        <taxon>50 kb inversion clade</taxon>
        <taxon>genistoids sensu lato</taxon>
        <taxon>core genistoids</taxon>
        <taxon>Genisteae</taxon>
        <taxon>Lupinus</taxon>
    </lineage>
</organism>
<dbReference type="Gramene" id="OIW01059">
    <property type="protein sequence ID" value="OIW01059"/>
    <property type="gene ID" value="TanjilG_14242"/>
</dbReference>
<dbReference type="AlphaFoldDB" id="A0A1J7HKX1"/>
<feature type="region of interest" description="Disordered" evidence="1">
    <location>
        <begin position="83"/>
        <end position="104"/>
    </location>
</feature>
<feature type="transmembrane region" description="Helical" evidence="2">
    <location>
        <begin position="44"/>
        <end position="65"/>
    </location>
</feature>
<keyword evidence="4" id="KW-1185">Reference proteome</keyword>
<reference evidence="3 4" key="1">
    <citation type="journal article" date="2017" name="Plant Biotechnol. J.">
        <title>A comprehensive draft genome sequence for lupin (Lupinus angustifolius), an emerging health food: insights into plant-microbe interactions and legume evolution.</title>
        <authorList>
            <person name="Hane J.K."/>
            <person name="Ming Y."/>
            <person name="Kamphuis L.G."/>
            <person name="Nelson M.N."/>
            <person name="Garg G."/>
            <person name="Atkins C.A."/>
            <person name="Bayer P.E."/>
            <person name="Bravo A."/>
            <person name="Bringans S."/>
            <person name="Cannon S."/>
            <person name="Edwards D."/>
            <person name="Foley R."/>
            <person name="Gao L.L."/>
            <person name="Harrison M.J."/>
            <person name="Huang W."/>
            <person name="Hurgobin B."/>
            <person name="Li S."/>
            <person name="Liu C.W."/>
            <person name="McGrath A."/>
            <person name="Morahan G."/>
            <person name="Murray J."/>
            <person name="Weller J."/>
            <person name="Jian J."/>
            <person name="Singh K.B."/>
        </authorList>
    </citation>
    <scope>NUCLEOTIDE SEQUENCE [LARGE SCALE GENOMIC DNA]</scope>
    <source>
        <strain evidence="4">cv. Tanjil</strain>
        <tissue evidence="3">Whole plant</tissue>
    </source>
</reference>
<evidence type="ECO:0000256" key="1">
    <source>
        <dbReference type="SAM" id="MobiDB-lite"/>
    </source>
</evidence>
<dbReference type="OrthoDB" id="1056497at2759"/>
<dbReference type="Proteomes" id="UP000188354">
    <property type="component" value="Chromosome LG12"/>
</dbReference>
<dbReference type="EMBL" id="CM007372">
    <property type="protein sequence ID" value="OIW01059.1"/>
    <property type="molecule type" value="Genomic_DNA"/>
</dbReference>
<feature type="region of interest" description="Disordered" evidence="1">
    <location>
        <begin position="127"/>
        <end position="147"/>
    </location>
</feature>
<evidence type="ECO:0000313" key="4">
    <source>
        <dbReference type="Proteomes" id="UP000188354"/>
    </source>
</evidence>
<dbReference type="OMA" id="SHESEEP"/>
<proteinExistence type="predicted"/>
<dbReference type="KEGG" id="lang:109361797"/>
<dbReference type="PANTHER" id="PTHR34964">
    <property type="entry name" value="MEMBRANE LIPOPROTEIN-RELATED"/>
    <property type="match status" value="1"/>
</dbReference>
<gene>
    <name evidence="3" type="ORF">TanjilG_14242</name>
</gene>
<name>A0A1J7HKX1_LUPAN</name>
<evidence type="ECO:0000313" key="3">
    <source>
        <dbReference type="EMBL" id="OIW01059.1"/>
    </source>
</evidence>
<feature type="compositionally biased region" description="Basic and acidic residues" evidence="1">
    <location>
        <begin position="132"/>
        <end position="147"/>
    </location>
</feature>
<feature type="compositionally biased region" description="Polar residues" evidence="1">
    <location>
        <begin position="84"/>
        <end position="98"/>
    </location>
</feature>
<keyword evidence="2" id="KW-1133">Transmembrane helix</keyword>
<evidence type="ECO:0000256" key="2">
    <source>
        <dbReference type="SAM" id="Phobius"/>
    </source>
</evidence>
<sequence>MGDRKGDVRIYLIYVFFFASIIGGGVFLSLYIVQPHDSQYTTWYVIIGMTLVSIPWFFWFLLYLYTCFCFETYDVQFVDEGSRATKSPPTTSISNSWDAKSPLHSPIGGGESRVHFGVVVEMGDEFGGGDDQQQHHHHEDDIEKLQL</sequence>